<evidence type="ECO:0000259" key="10">
    <source>
        <dbReference type="SMART" id="SM00478"/>
    </source>
</evidence>
<evidence type="ECO:0000256" key="1">
    <source>
        <dbReference type="ARBA" id="ARBA00010679"/>
    </source>
</evidence>
<dbReference type="CDD" id="cd00056">
    <property type="entry name" value="ENDO3c"/>
    <property type="match status" value="1"/>
</dbReference>
<sequence>MNDTLINLEATLFCGQTFAWTKEGNRYEAVLGGRHVIFEEQDFYALVTEDAMLSHYFDMEWEYDEAERVLSARDPHLAARIKQYRSIHILNQDPWEVLVSFLLSQNNNIKRIRSMYRSLSEAYGTEVAPGVFAFPRPSQLESVTEAEFRALGMGFRAPYLVSTIAQSELLESLNTLDYVSAKEQLIGIRGVGEKVASCILLFGYHHMEAFPLDTWMQKVMKKYYPTKDKTFFAPYAALAQQYLFHGERLGGRL</sequence>
<dbReference type="InterPro" id="IPR052054">
    <property type="entry name" value="Oxidative_DNA_repair_enzyme"/>
</dbReference>
<evidence type="ECO:0000256" key="4">
    <source>
        <dbReference type="ARBA" id="ARBA00022801"/>
    </source>
</evidence>
<accession>A0A372MHJ6</accession>
<dbReference type="SUPFAM" id="SSF55945">
    <property type="entry name" value="TATA-box binding protein-like"/>
    <property type="match status" value="1"/>
</dbReference>
<keyword evidence="6 11" id="KW-0456">Lyase</keyword>
<dbReference type="AlphaFoldDB" id="A0A372MHJ6"/>
<comment type="similarity">
    <text evidence="1">Belongs to the type-1 OGG1 family.</text>
</comment>
<dbReference type="Proteomes" id="UP000264002">
    <property type="component" value="Unassembled WGS sequence"/>
</dbReference>
<keyword evidence="8" id="KW-0326">Glycosidase</keyword>
<evidence type="ECO:0000256" key="5">
    <source>
        <dbReference type="ARBA" id="ARBA00023204"/>
    </source>
</evidence>
<dbReference type="GO" id="GO:0006284">
    <property type="term" value="P:base-excision repair"/>
    <property type="evidence" value="ECO:0007669"/>
    <property type="project" value="InterPro"/>
</dbReference>
<comment type="caution">
    <text evidence="11">The sequence shown here is derived from an EMBL/GenBank/DDBJ whole genome shotgun (WGS) entry which is preliminary data.</text>
</comment>
<comment type="catalytic activity">
    <reaction evidence="9">
        <text>2'-deoxyribonucleotide-(2'-deoxyribose 5'-phosphate)-2'-deoxyribonucleotide-DNA = a 3'-end 2'-deoxyribonucleotide-(2,3-dehydro-2,3-deoxyribose 5'-phosphate)-DNA + a 5'-end 5'-phospho-2'-deoxyribonucleoside-DNA + H(+)</text>
        <dbReference type="Rhea" id="RHEA:66592"/>
        <dbReference type="Rhea" id="RHEA-COMP:13180"/>
        <dbReference type="Rhea" id="RHEA-COMP:16897"/>
        <dbReference type="Rhea" id="RHEA-COMP:17067"/>
        <dbReference type="ChEBI" id="CHEBI:15378"/>
        <dbReference type="ChEBI" id="CHEBI:136412"/>
        <dbReference type="ChEBI" id="CHEBI:157695"/>
        <dbReference type="ChEBI" id="CHEBI:167181"/>
        <dbReference type="EC" id="4.2.99.18"/>
    </reaction>
</comment>
<dbReference type="InterPro" id="IPR023170">
    <property type="entry name" value="HhH_base_excis_C"/>
</dbReference>
<dbReference type="RefSeq" id="WP_117330031.1">
    <property type="nucleotide sequence ID" value="NZ_QUWK01000005.1"/>
</dbReference>
<evidence type="ECO:0000256" key="8">
    <source>
        <dbReference type="ARBA" id="ARBA00023295"/>
    </source>
</evidence>
<dbReference type="InterPro" id="IPR011257">
    <property type="entry name" value="DNA_glycosylase"/>
</dbReference>
<evidence type="ECO:0000256" key="3">
    <source>
        <dbReference type="ARBA" id="ARBA00022763"/>
    </source>
</evidence>
<dbReference type="Gene3D" id="1.10.340.30">
    <property type="entry name" value="Hypothetical protein, domain 2"/>
    <property type="match status" value="1"/>
</dbReference>
<evidence type="ECO:0000313" key="11">
    <source>
        <dbReference type="EMBL" id="RFU95222.1"/>
    </source>
</evidence>
<name>A0A372MHJ6_9SPIR</name>
<dbReference type="InterPro" id="IPR012904">
    <property type="entry name" value="OGG_N"/>
</dbReference>
<reference evidence="11 12" key="2">
    <citation type="submission" date="2018-09" db="EMBL/GenBank/DDBJ databases">
        <title>Genome of Sphaerochaeta halotolerans strain 4-11.</title>
        <authorList>
            <person name="Nazina T.N."/>
            <person name="Sokolova D.S."/>
        </authorList>
    </citation>
    <scope>NUCLEOTIDE SEQUENCE [LARGE SCALE GENOMIC DNA]</scope>
    <source>
        <strain evidence="11 12">4-11</strain>
    </source>
</reference>
<evidence type="ECO:0000313" key="12">
    <source>
        <dbReference type="Proteomes" id="UP000264002"/>
    </source>
</evidence>
<dbReference type="Pfam" id="PF00730">
    <property type="entry name" value="HhH-GPD"/>
    <property type="match status" value="1"/>
</dbReference>
<keyword evidence="7" id="KW-0511">Multifunctional enzyme</keyword>
<gene>
    <name evidence="11" type="ORF">DYP60_06245</name>
</gene>
<dbReference type="PANTHER" id="PTHR10242:SF2">
    <property type="entry name" value="N-GLYCOSYLASE_DNA LYASE"/>
    <property type="match status" value="1"/>
</dbReference>
<evidence type="ECO:0000256" key="7">
    <source>
        <dbReference type="ARBA" id="ARBA00023268"/>
    </source>
</evidence>
<dbReference type="GO" id="GO:0008534">
    <property type="term" value="F:oxidized purine nucleobase lesion DNA N-glycosylase activity"/>
    <property type="evidence" value="ECO:0007669"/>
    <property type="project" value="InterPro"/>
</dbReference>
<evidence type="ECO:0000256" key="2">
    <source>
        <dbReference type="ARBA" id="ARBA00012720"/>
    </source>
</evidence>
<dbReference type="InterPro" id="IPR003265">
    <property type="entry name" value="HhH-GPD_domain"/>
</dbReference>
<dbReference type="EC" id="4.2.99.18" evidence="2"/>
<feature type="domain" description="HhH-GPD" evidence="10">
    <location>
        <begin position="103"/>
        <end position="248"/>
    </location>
</feature>
<dbReference type="Pfam" id="PF07934">
    <property type="entry name" value="OGG_N"/>
    <property type="match status" value="1"/>
</dbReference>
<proteinExistence type="inferred from homology"/>
<organism evidence="11 12">
    <name type="scientific">Sphaerochaeta halotolerans</name>
    <dbReference type="NCBI Taxonomy" id="2293840"/>
    <lineage>
        <taxon>Bacteria</taxon>
        <taxon>Pseudomonadati</taxon>
        <taxon>Spirochaetota</taxon>
        <taxon>Spirochaetia</taxon>
        <taxon>Spirochaetales</taxon>
        <taxon>Sphaerochaetaceae</taxon>
        <taxon>Sphaerochaeta</taxon>
    </lineage>
</organism>
<reference evidence="12" key="1">
    <citation type="submission" date="2018-08" db="EMBL/GenBank/DDBJ databases">
        <authorList>
            <person name="Grouzdev D.S."/>
            <person name="Krutkina M.S."/>
        </authorList>
    </citation>
    <scope>NUCLEOTIDE SEQUENCE [LARGE SCALE GENOMIC DNA]</scope>
    <source>
        <strain evidence="12">4-11</strain>
    </source>
</reference>
<dbReference type="Gene3D" id="3.30.310.260">
    <property type="match status" value="1"/>
</dbReference>
<keyword evidence="4" id="KW-0378">Hydrolase</keyword>
<dbReference type="GO" id="GO:0140078">
    <property type="term" value="F:class I DNA-(apurinic or apyrimidinic site) endonuclease activity"/>
    <property type="evidence" value="ECO:0007669"/>
    <property type="project" value="UniProtKB-EC"/>
</dbReference>
<keyword evidence="3" id="KW-0227">DNA damage</keyword>
<keyword evidence="5" id="KW-0234">DNA repair</keyword>
<dbReference type="SUPFAM" id="SSF48150">
    <property type="entry name" value="DNA-glycosylase"/>
    <property type="match status" value="1"/>
</dbReference>
<dbReference type="PANTHER" id="PTHR10242">
    <property type="entry name" value="8-OXOGUANINE DNA GLYCOSYLASE"/>
    <property type="match status" value="1"/>
</dbReference>
<dbReference type="GO" id="GO:0003684">
    <property type="term" value="F:damaged DNA binding"/>
    <property type="evidence" value="ECO:0007669"/>
    <property type="project" value="InterPro"/>
</dbReference>
<dbReference type="SMART" id="SM00478">
    <property type="entry name" value="ENDO3c"/>
    <property type="match status" value="1"/>
</dbReference>
<evidence type="ECO:0000256" key="6">
    <source>
        <dbReference type="ARBA" id="ARBA00023239"/>
    </source>
</evidence>
<dbReference type="EMBL" id="QUWK01000005">
    <property type="protein sequence ID" value="RFU95222.1"/>
    <property type="molecule type" value="Genomic_DNA"/>
</dbReference>
<keyword evidence="12" id="KW-1185">Reference proteome</keyword>
<dbReference type="GO" id="GO:0006289">
    <property type="term" value="P:nucleotide-excision repair"/>
    <property type="evidence" value="ECO:0007669"/>
    <property type="project" value="InterPro"/>
</dbReference>
<evidence type="ECO:0000256" key="9">
    <source>
        <dbReference type="ARBA" id="ARBA00044632"/>
    </source>
</evidence>
<protein>
    <recommendedName>
        <fullName evidence="2">DNA-(apurinic or apyrimidinic site) lyase</fullName>
        <ecNumber evidence="2">4.2.99.18</ecNumber>
    </recommendedName>
</protein>
<dbReference type="Gene3D" id="1.10.1670.10">
    <property type="entry name" value="Helix-hairpin-Helix base-excision DNA repair enzymes (C-terminal)"/>
    <property type="match status" value="1"/>
</dbReference>